<keyword evidence="2" id="KW-0238">DNA-binding</keyword>
<dbReference type="Pfam" id="PF01638">
    <property type="entry name" value="HxlR"/>
    <property type="match status" value="1"/>
</dbReference>
<dbReference type="PANTHER" id="PTHR33204:SF18">
    <property type="entry name" value="TRANSCRIPTIONAL REGULATORY PROTEIN"/>
    <property type="match status" value="1"/>
</dbReference>
<dbReference type="STRING" id="1123272.SAMN02745824_2964"/>
<keyword evidence="6" id="KW-1185">Reference proteome</keyword>
<keyword evidence="3" id="KW-0804">Transcription</keyword>
<organism evidence="5 6">
    <name type="scientific">Parasphingorhabdus marina DSM 22363</name>
    <dbReference type="NCBI Taxonomy" id="1123272"/>
    <lineage>
        <taxon>Bacteria</taxon>
        <taxon>Pseudomonadati</taxon>
        <taxon>Pseudomonadota</taxon>
        <taxon>Alphaproteobacteria</taxon>
        <taxon>Sphingomonadales</taxon>
        <taxon>Sphingomonadaceae</taxon>
        <taxon>Parasphingorhabdus</taxon>
    </lineage>
</organism>
<evidence type="ECO:0000256" key="3">
    <source>
        <dbReference type="ARBA" id="ARBA00023163"/>
    </source>
</evidence>
<dbReference type="PANTHER" id="PTHR33204">
    <property type="entry name" value="TRANSCRIPTIONAL REGULATOR, MARR FAMILY"/>
    <property type="match status" value="1"/>
</dbReference>
<keyword evidence="1" id="KW-0805">Transcription regulation</keyword>
<proteinExistence type="predicted"/>
<protein>
    <submittedName>
        <fullName evidence="5">Transcriptional regulator, HxlR family</fullName>
    </submittedName>
</protein>
<sequence>MKTKSFSDMQCSIARTLEHVGSWWSLLIIRDVMMGARRFKHFEKSLGIAKNTLTVRLAQLVEAGILEKVPASDGSAFDEYVLTERGRELAPVMIALSQWGDKWVPHEKGPSTEIIDGQTGERLPRVWPRRENGEMMPLNEVRMRQADDVPPKNWARDQA</sequence>
<dbReference type="RefSeq" id="WP_074206467.1">
    <property type="nucleotide sequence ID" value="NZ_FSQW01000002.1"/>
</dbReference>
<dbReference type="Gene3D" id="1.10.10.10">
    <property type="entry name" value="Winged helix-like DNA-binding domain superfamily/Winged helix DNA-binding domain"/>
    <property type="match status" value="1"/>
</dbReference>
<dbReference type="OrthoDB" id="9782219at2"/>
<dbReference type="InterPro" id="IPR036390">
    <property type="entry name" value="WH_DNA-bd_sf"/>
</dbReference>
<reference evidence="6" key="1">
    <citation type="submission" date="2016-11" db="EMBL/GenBank/DDBJ databases">
        <authorList>
            <person name="Varghese N."/>
            <person name="Submissions S."/>
        </authorList>
    </citation>
    <scope>NUCLEOTIDE SEQUENCE [LARGE SCALE GENOMIC DNA]</scope>
    <source>
        <strain evidence="6">DSM 22363</strain>
    </source>
</reference>
<dbReference type="AlphaFoldDB" id="A0A1N6GSK2"/>
<evidence type="ECO:0000313" key="6">
    <source>
        <dbReference type="Proteomes" id="UP000185192"/>
    </source>
</evidence>
<evidence type="ECO:0000313" key="5">
    <source>
        <dbReference type="EMBL" id="SIO10493.1"/>
    </source>
</evidence>
<dbReference type="Proteomes" id="UP000185192">
    <property type="component" value="Unassembled WGS sequence"/>
</dbReference>
<name>A0A1N6GSK2_9SPHN</name>
<dbReference type="PROSITE" id="PS51118">
    <property type="entry name" value="HTH_HXLR"/>
    <property type="match status" value="1"/>
</dbReference>
<dbReference type="InterPro" id="IPR036388">
    <property type="entry name" value="WH-like_DNA-bd_sf"/>
</dbReference>
<evidence type="ECO:0000256" key="1">
    <source>
        <dbReference type="ARBA" id="ARBA00023015"/>
    </source>
</evidence>
<dbReference type="SUPFAM" id="SSF46785">
    <property type="entry name" value="Winged helix' DNA-binding domain"/>
    <property type="match status" value="1"/>
</dbReference>
<gene>
    <name evidence="5" type="ORF">SAMN02745824_2964</name>
</gene>
<feature type="domain" description="HTH hxlR-type" evidence="4">
    <location>
        <begin position="11"/>
        <end position="108"/>
    </location>
</feature>
<dbReference type="GO" id="GO:0003677">
    <property type="term" value="F:DNA binding"/>
    <property type="evidence" value="ECO:0007669"/>
    <property type="project" value="UniProtKB-KW"/>
</dbReference>
<evidence type="ECO:0000259" key="4">
    <source>
        <dbReference type="PROSITE" id="PS51118"/>
    </source>
</evidence>
<accession>A0A1N6GSK2</accession>
<dbReference type="EMBL" id="FSQW01000002">
    <property type="protein sequence ID" value="SIO10493.1"/>
    <property type="molecule type" value="Genomic_DNA"/>
</dbReference>
<evidence type="ECO:0000256" key="2">
    <source>
        <dbReference type="ARBA" id="ARBA00023125"/>
    </source>
</evidence>
<dbReference type="InterPro" id="IPR002577">
    <property type="entry name" value="HTH_HxlR"/>
</dbReference>